<evidence type="ECO:0000259" key="4">
    <source>
        <dbReference type="PROSITE" id="PS50932"/>
    </source>
</evidence>
<dbReference type="RefSeq" id="WP_189029453.1">
    <property type="nucleotide sequence ID" value="NZ_BMKR01000026.1"/>
</dbReference>
<feature type="domain" description="HTH lacI-type" evidence="4">
    <location>
        <begin position="1"/>
        <end position="59"/>
    </location>
</feature>
<gene>
    <name evidence="5" type="ORF">GCM10010912_48010</name>
</gene>
<keyword evidence="3" id="KW-0804">Transcription</keyword>
<dbReference type="InterPro" id="IPR028082">
    <property type="entry name" value="Peripla_BP_I"/>
</dbReference>
<reference evidence="5" key="1">
    <citation type="journal article" date="2014" name="Int. J. Syst. Evol. Microbiol.">
        <title>Complete genome sequence of Corynebacterium casei LMG S-19264T (=DSM 44701T), isolated from a smear-ripened cheese.</title>
        <authorList>
            <consortium name="US DOE Joint Genome Institute (JGI-PGF)"/>
            <person name="Walter F."/>
            <person name="Albersmeier A."/>
            <person name="Kalinowski J."/>
            <person name="Ruckert C."/>
        </authorList>
    </citation>
    <scope>NUCLEOTIDE SEQUENCE</scope>
    <source>
        <strain evidence="5">CGMCC 1.16134</strain>
    </source>
</reference>
<dbReference type="Gene3D" id="1.10.260.40">
    <property type="entry name" value="lambda repressor-like DNA-binding domains"/>
    <property type="match status" value="1"/>
</dbReference>
<dbReference type="InterPro" id="IPR000843">
    <property type="entry name" value="HTH_LacI"/>
</dbReference>
<proteinExistence type="predicted"/>
<dbReference type="PANTHER" id="PTHR30146:SF150">
    <property type="entry name" value="ARABINOSE METABOLISM TRANSCRIPTIONAL REPRESSOR"/>
    <property type="match status" value="1"/>
</dbReference>
<evidence type="ECO:0000313" key="6">
    <source>
        <dbReference type="Proteomes" id="UP000637643"/>
    </source>
</evidence>
<evidence type="ECO:0000313" key="5">
    <source>
        <dbReference type="EMBL" id="GGF97696.1"/>
    </source>
</evidence>
<dbReference type="AlphaFoldDB" id="A0A917CTA0"/>
<keyword evidence="1" id="KW-0805">Transcription regulation</keyword>
<dbReference type="Proteomes" id="UP000637643">
    <property type="component" value="Unassembled WGS sequence"/>
</dbReference>
<dbReference type="PROSITE" id="PS00356">
    <property type="entry name" value="HTH_LACI_1"/>
    <property type="match status" value="1"/>
</dbReference>
<keyword evidence="6" id="KW-1185">Reference proteome</keyword>
<accession>A0A917CTA0</accession>
<dbReference type="Pfam" id="PF13377">
    <property type="entry name" value="Peripla_BP_3"/>
    <property type="match status" value="1"/>
</dbReference>
<dbReference type="PROSITE" id="PS50932">
    <property type="entry name" value="HTH_LACI_2"/>
    <property type="match status" value="1"/>
</dbReference>
<dbReference type="SUPFAM" id="SSF53822">
    <property type="entry name" value="Periplasmic binding protein-like I"/>
    <property type="match status" value="1"/>
</dbReference>
<dbReference type="Pfam" id="PF00356">
    <property type="entry name" value="LacI"/>
    <property type="match status" value="1"/>
</dbReference>
<dbReference type="InterPro" id="IPR010982">
    <property type="entry name" value="Lambda_DNA-bd_dom_sf"/>
</dbReference>
<organism evidence="5 6">
    <name type="scientific">Paenibacillus albidus</name>
    <dbReference type="NCBI Taxonomy" id="2041023"/>
    <lineage>
        <taxon>Bacteria</taxon>
        <taxon>Bacillati</taxon>
        <taxon>Bacillota</taxon>
        <taxon>Bacilli</taxon>
        <taxon>Bacillales</taxon>
        <taxon>Paenibacillaceae</taxon>
        <taxon>Paenibacillus</taxon>
    </lineage>
</organism>
<dbReference type="PANTHER" id="PTHR30146">
    <property type="entry name" value="LACI-RELATED TRANSCRIPTIONAL REPRESSOR"/>
    <property type="match status" value="1"/>
</dbReference>
<protein>
    <submittedName>
        <fullName evidence="5">LacI family transcriptional regulator</fullName>
    </submittedName>
</protein>
<evidence type="ECO:0000256" key="3">
    <source>
        <dbReference type="ARBA" id="ARBA00023163"/>
    </source>
</evidence>
<dbReference type="CDD" id="cd01392">
    <property type="entry name" value="HTH_LacI"/>
    <property type="match status" value="1"/>
</dbReference>
<reference evidence="5" key="2">
    <citation type="submission" date="2020-09" db="EMBL/GenBank/DDBJ databases">
        <authorList>
            <person name="Sun Q."/>
            <person name="Zhou Y."/>
        </authorList>
    </citation>
    <scope>NUCLEOTIDE SEQUENCE</scope>
    <source>
        <strain evidence="5">CGMCC 1.16134</strain>
    </source>
</reference>
<dbReference type="SUPFAM" id="SSF47413">
    <property type="entry name" value="lambda repressor-like DNA-binding domains"/>
    <property type="match status" value="1"/>
</dbReference>
<dbReference type="Gene3D" id="3.40.50.2300">
    <property type="match status" value="2"/>
</dbReference>
<dbReference type="SMART" id="SM00354">
    <property type="entry name" value="HTH_LACI"/>
    <property type="match status" value="1"/>
</dbReference>
<dbReference type="InterPro" id="IPR046335">
    <property type="entry name" value="LacI/GalR-like_sensor"/>
</dbReference>
<keyword evidence="2" id="KW-0238">DNA-binding</keyword>
<sequence length="357" mass="39164">MKMEDIAKMANVSKAAVSLALNGKPGIGQDTRERILRIAKDAGYAAKVKPPAPGKQAKTLLFLAFTNSGIVLEDYYQQPFFRELIQHTEERARSKGYSMLFSSVDMGSFEQEIELIAEENATSAVILLGTNLSREQISLIAGKMPNLVVLDTMYETLPLPFVEINNTMGAYQAASHLHGLGHRDIGYVASSVRIHNFEARKRGFSQALQELGTDLPEPSLFTVAPTVLTVQDSFKTQLSAYKQAKGSYPTALFCENDYIAISVIKTLAELGLGVPEDISVIGFDNIRESIVVTPELTTIHVEKELLARTAVDLLTDSVQENQFSGIKTLVDTSFKERLSCAPIAVRVEGEETSESRV</sequence>
<name>A0A917CTA0_9BACL</name>
<evidence type="ECO:0000256" key="2">
    <source>
        <dbReference type="ARBA" id="ARBA00023125"/>
    </source>
</evidence>
<evidence type="ECO:0000256" key="1">
    <source>
        <dbReference type="ARBA" id="ARBA00023015"/>
    </source>
</evidence>
<comment type="caution">
    <text evidence="5">The sequence shown here is derived from an EMBL/GenBank/DDBJ whole genome shotgun (WGS) entry which is preliminary data.</text>
</comment>
<dbReference type="EMBL" id="BMKR01000026">
    <property type="protein sequence ID" value="GGF97696.1"/>
    <property type="molecule type" value="Genomic_DNA"/>
</dbReference>
<dbReference type="GO" id="GO:0000976">
    <property type="term" value="F:transcription cis-regulatory region binding"/>
    <property type="evidence" value="ECO:0007669"/>
    <property type="project" value="TreeGrafter"/>
</dbReference>
<dbReference type="GO" id="GO:0003700">
    <property type="term" value="F:DNA-binding transcription factor activity"/>
    <property type="evidence" value="ECO:0007669"/>
    <property type="project" value="TreeGrafter"/>
</dbReference>